<dbReference type="GO" id="GO:0043565">
    <property type="term" value="F:sequence-specific DNA binding"/>
    <property type="evidence" value="ECO:0007669"/>
    <property type="project" value="InterPro"/>
</dbReference>
<accession>A0A7J6US76</accession>
<keyword evidence="1" id="KW-0863">Zinc-finger</keyword>
<dbReference type="EMBL" id="JABWDY010044449">
    <property type="protein sequence ID" value="KAF5175130.1"/>
    <property type="molecule type" value="Genomic_DNA"/>
</dbReference>
<organism evidence="3 4">
    <name type="scientific">Thalictrum thalictroides</name>
    <name type="common">Rue-anemone</name>
    <name type="synonym">Anemone thalictroides</name>
    <dbReference type="NCBI Taxonomy" id="46969"/>
    <lineage>
        <taxon>Eukaryota</taxon>
        <taxon>Viridiplantae</taxon>
        <taxon>Streptophyta</taxon>
        <taxon>Embryophyta</taxon>
        <taxon>Tracheophyta</taxon>
        <taxon>Spermatophyta</taxon>
        <taxon>Magnoliopsida</taxon>
        <taxon>Ranunculales</taxon>
        <taxon>Ranunculaceae</taxon>
        <taxon>Thalictroideae</taxon>
        <taxon>Thalictrum</taxon>
    </lineage>
</organism>
<dbReference type="InterPro" id="IPR013088">
    <property type="entry name" value="Znf_NHR/GATA"/>
</dbReference>
<evidence type="ECO:0000313" key="4">
    <source>
        <dbReference type="Proteomes" id="UP000554482"/>
    </source>
</evidence>
<dbReference type="AlphaFoldDB" id="A0A7J6US76"/>
<keyword evidence="1" id="KW-0479">Metal-binding</keyword>
<dbReference type="PROSITE" id="PS50114">
    <property type="entry name" value="GATA_ZN_FINGER_2"/>
    <property type="match status" value="1"/>
</dbReference>
<reference evidence="3 4" key="1">
    <citation type="submission" date="2020-06" db="EMBL/GenBank/DDBJ databases">
        <title>Transcriptomic and genomic resources for Thalictrum thalictroides and T. hernandezii: Facilitating candidate gene discovery in an emerging model plant lineage.</title>
        <authorList>
            <person name="Arias T."/>
            <person name="Riano-Pachon D.M."/>
            <person name="Di Stilio V.S."/>
        </authorList>
    </citation>
    <scope>NUCLEOTIDE SEQUENCE [LARGE SCALE GENOMIC DNA]</scope>
    <source>
        <strain evidence="4">cv. WT478/WT964</strain>
        <tissue evidence="3">Leaves</tissue>
    </source>
</reference>
<dbReference type="InterPro" id="IPR000679">
    <property type="entry name" value="Znf_GATA"/>
</dbReference>
<gene>
    <name evidence="3" type="ORF">FRX31_035280</name>
</gene>
<evidence type="ECO:0000313" key="3">
    <source>
        <dbReference type="EMBL" id="KAF5175130.1"/>
    </source>
</evidence>
<protein>
    <recommendedName>
        <fullName evidence="2">GATA-type domain-containing protein</fullName>
    </recommendedName>
</protein>
<proteinExistence type="predicted"/>
<evidence type="ECO:0000259" key="2">
    <source>
        <dbReference type="PROSITE" id="PS50114"/>
    </source>
</evidence>
<dbReference type="Proteomes" id="UP000554482">
    <property type="component" value="Unassembled WGS sequence"/>
</dbReference>
<name>A0A7J6US76_THATH</name>
<feature type="domain" description="GATA-type" evidence="2">
    <location>
        <begin position="214"/>
        <end position="235"/>
    </location>
</feature>
<sequence length="241" mass="27211">MAIDKTLKTIVETQDSIFGGLEDLQEVIRQSSLYDLYADSILNELSSMEEKDREWLVIPNNLTDDSSISKSRSFSTRQQCEAPLTLVDSSSSTISEQSNVFIEDTEQLSPNNADELVPPHCEAVCRIDSATTSGQDLDSRKCCLADDELCEDTQEEHWPLQKKTSGQDFDSRKRCLADDELCEDTQEEHWSLKKKQRNTKTCGRVWFTLDVNPIPSGRRCRHCGTDKTPLWRSGPGAKDAL</sequence>
<dbReference type="GO" id="GO:0008270">
    <property type="term" value="F:zinc ion binding"/>
    <property type="evidence" value="ECO:0007669"/>
    <property type="project" value="UniProtKB-KW"/>
</dbReference>
<dbReference type="Gene3D" id="3.30.50.10">
    <property type="entry name" value="Erythroid Transcription Factor GATA-1, subunit A"/>
    <property type="match status" value="1"/>
</dbReference>
<comment type="caution">
    <text evidence="3">The sequence shown here is derived from an EMBL/GenBank/DDBJ whole genome shotgun (WGS) entry which is preliminary data.</text>
</comment>
<keyword evidence="4" id="KW-1185">Reference proteome</keyword>
<keyword evidence="1" id="KW-0862">Zinc</keyword>
<evidence type="ECO:0000256" key="1">
    <source>
        <dbReference type="PROSITE-ProRule" id="PRU00094"/>
    </source>
</evidence>
<dbReference type="Pfam" id="PF00320">
    <property type="entry name" value="GATA"/>
    <property type="match status" value="1"/>
</dbReference>
<dbReference type="GO" id="GO:0006355">
    <property type="term" value="P:regulation of DNA-templated transcription"/>
    <property type="evidence" value="ECO:0007669"/>
    <property type="project" value="InterPro"/>
</dbReference>